<dbReference type="PROSITE" id="PS51186">
    <property type="entry name" value="GNAT"/>
    <property type="match status" value="1"/>
</dbReference>
<dbReference type="EMBL" id="FMWG01000001">
    <property type="protein sequence ID" value="SCZ49285.1"/>
    <property type="molecule type" value="Genomic_DNA"/>
</dbReference>
<proteinExistence type="predicted"/>
<protein>
    <submittedName>
        <fullName evidence="2">Protein N-acetyltransferase, RimJ/RimL family</fullName>
    </submittedName>
</protein>
<evidence type="ECO:0000259" key="1">
    <source>
        <dbReference type="PROSITE" id="PS51186"/>
    </source>
</evidence>
<keyword evidence="3" id="KW-1185">Reference proteome</keyword>
<dbReference type="Gene3D" id="3.40.630.30">
    <property type="match status" value="1"/>
</dbReference>
<dbReference type="PANTHER" id="PTHR43792">
    <property type="entry name" value="GNAT FAMILY, PUTATIVE (AFU_ORTHOLOGUE AFUA_3G00765)-RELATED-RELATED"/>
    <property type="match status" value="1"/>
</dbReference>
<reference evidence="2 3" key="1">
    <citation type="submission" date="2016-10" db="EMBL/GenBank/DDBJ databases">
        <authorList>
            <person name="de Groot N.N."/>
        </authorList>
    </citation>
    <scope>NUCLEOTIDE SEQUENCE [LARGE SCALE GENOMIC DNA]</scope>
    <source>
        <strain evidence="2 3">U95</strain>
    </source>
</reference>
<evidence type="ECO:0000313" key="3">
    <source>
        <dbReference type="Proteomes" id="UP000198767"/>
    </source>
</evidence>
<dbReference type="STRING" id="1156985.SAMN04488118_10135"/>
<dbReference type="PANTHER" id="PTHR43792:SF16">
    <property type="entry name" value="N-ACETYLTRANSFERASE DOMAIN-CONTAINING PROTEIN"/>
    <property type="match status" value="1"/>
</dbReference>
<dbReference type="GO" id="GO:0016747">
    <property type="term" value="F:acyltransferase activity, transferring groups other than amino-acyl groups"/>
    <property type="evidence" value="ECO:0007669"/>
    <property type="project" value="InterPro"/>
</dbReference>
<feature type="domain" description="N-acetyltransferase" evidence="1">
    <location>
        <begin position="17"/>
        <end position="173"/>
    </location>
</feature>
<accession>A0A1G5PID8</accession>
<gene>
    <name evidence="2" type="ORF">SAMN04488118_10135</name>
</gene>
<sequence>MTTLRSPRVMMRPHGLQDLRDLSEMWVIPQVVEHISGAPLSSDEVWAKLMFHIGHWQALGFGYWAVLDATTGHYLGMVGFAVRPRNTEPTLPDSVEAGWVLHPKVQSKGIAFEAMQLAYAWADEHQNWDKTHCLISPENLASLKLAARLGFQPFQEVRYRGGPSMVLERVCAP</sequence>
<dbReference type="RefSeq" id="WP_090214497.1">
    <property type="nucleotide sequence ID" value="NZ_FMWG01000001.1"/>
</dbReference>
<dbReference type="InterPro" id="IPR016181">
    <property type="entry name" value="Acyl_CoA_acyltransferase"/>
</dbReference>
<dbReference type="Proteomes" id="UP000198767">
    <property type="component" value="Unassembled WGS sequence"/>
</dbReference>
<name>A0A1G5PID8_9RHOB</name>
<dbReference type="Pfam" id="PF13302">
    <property type="entry name" value="Acetyltransf_3"/>
    <property type="match status" value="1"/>
</dbReference>
<dbReference type="InterPro" id="IPR051531">
    <property type="entry name" value="N-acetyltransferase"/>
</dbReference>
<organism evidence="2 3">
    <name type="scientific">Epibacterium ulvae</name>
    <dbReference type="NCBI Taxonomy" id="1156985"/>
    <lineage>
        <taxon>Bacteria</taxon>
        <taxon>Pseudomonadati</taxon>
        <taxon>Pseudomonadota</taxon>
        <taxon>Alphaproteobacteria</taxon>
        <taxon>Rhodobacterales</taxon>
        <taxon>Roseobacteraceae</taxon>
        <taxon>Epibacterium</taxon>
    </lineage>
</organism>
<keyword evidence="2" id="KW-0808">Transferase</keyword>
<dbReference type="SUPFAM" id="SSF55729">
    <property type="entry name" value="Acyl-CoA N-acyltransferases (Nat)"/>
    <property type="match status" value="1"/>
</dbReference>
<dbReference type="InterPro" id="IPR000182">
    <property type="entry name" value="GNAT_dom"/>
</dbReference>
<evidence type="ECO:0000313" key="2">
    <source>
        <dbReference type="EMBL" id="SCZ49285.1"/>
    </source>
</evidence>
<dbReference type="AlphaFoldDB" id="A0A1G5PID8"/>
<dbReference type="OrthoDB" id="6293260at2"/>